<feature type="domain" description="YdhG-like" evidence="1">
    <location>
        <begin position="19"/>
        <end position="133"/>
    </location>
</feature>
<protein>
    <submittedName>
        <fullName evidence="2">Uncharacterized protein DUF1801</fullName>
    </submittedName>
</protein>
<dbReference type="SUPFAM" id="SSF159888">
    <property type="entry name" value="YdhG-like"/>
    <property type="match status" value="1"/>
</dbReference>
<keyword evidence="3" id="KW-1185">Reference proteome</keyword>
<comment type="caution">
    <text evidence="2">The sequence shown here is derived from an EMBL/GenBank/DDBJ whole genome shotgun (WGS) entry which is preliminary data.</text>
</comment>
<dbReference type="RefSeq" id="WP_101444727.1">
    <property type="nucleotide sequence ID" value="NZ_PJMU01000002.1"/>
</dbReference>
<evidence type="ECO:0000313" key="2">
    <source>
        <dbReference type="EMBL" id="PKV66868.1"/>
    </source>
</evidence>
<sequence>MQSTAPTPELYLTELPEERQQIMSDLRRVILKNLPAGFEEVMGYGMISYVVPHTLYPAGYHCDPKQPLPFMAIASQKNHIAVYHMGIYANENLLNWFKTAYSKQNKTKLVVGKSCIRFRKPEHVPLQLIGELASKLTPQEWVNTYQVMIKKAVKP</sequence>
<evidence type="ECO:0000313" key="3">
    <source>
        <dbReference type="Proteomes" id="UP000233782"/>
    </source>
</evidence>
<organism evidence="2 3">
    <name type="scientific">Pontibacter ramchanderi</name>
    <dbReference type="NCBI Taxonomy" id="1179743"/>
    <lineage>
        <taxon>Bacteria</taxon>
        <taxon>Pseudomonadati</taxon>
        <taxon>Bacteroidota</taxon>
        <taxon>Cytophagia</taxon>
        <taxon>Cytophagales</taxon>
        <taxon>Hymenobacteraceae</taxon>
        <taxon>Pontibacter</taxon>
    </lineage>
</organism>
<dbReference type="EMBL" id="PJMU01000002">
    <property type="protein sequence ID" value="PKV66868.1"/>
    <property type="molecule type" value="Genomic_DNA"/>
</dbReference>
<dbReference type="InterPro" id="IPR014922">
    <property type="entry name" value="YdhG-like"/>
</dbReference>
<reference evidence="2 3" key="1">
    <citation type="submission" date="2017-12" db="EMBL/GenBank/DDBJ databases">
        <title>Genomic Encyclopedia of Type Strains, Phase III (KMG-III): the genomes of soil and plant-associated and newly described type strains.</title>
        <authorList>
            <person name="Whitman W."/>
        </authorList>
    </citation>
    <scope>NUCLEOTIDE SEQUENCE [LARGE SCALE GENOMIC DNA]</scope>
    <source>
        <strain evidence="2 3">LP43</strain>
    </source>
</reference>
<evidence type="ECO:0000259" key="1">
    <source>
        <dbReference type="Pfam" id="PF08818"/>
    </source>
</evidence>
<dbReference type="OrthoDB" id="9813231at2"/>
<gene>
    <name evidence="2" type="ORF">BD749_2003</name>
</gene>
<dbReference type="AlphaFoldDB" id="A0A2N3UBV2"/>
<dbReference type="Pfam" id="PF08818">
    <property type="entry name" value="DUF1801"/>
    <property type="match status" value="1"/>
</dbReference>
<dbReference type="Proteomes" id="UP000233782">
    <property type="component" value="Unassembled WGS sequence"/>
</dbReference>
<accession>A0A2N3UBV2</accession>
<dbReference type="Gene3D" id="3.90.1150.200">
    <property type="match status" value="1"/>
</dbReference>
<proteinExistence type="predicted"/>
<name>A0A2N3UBV2_9BACT</name>